<feature type="domain" description="HTH lysR-type" evidence="6">
    <location>
        <begin position="5"/>
        <end position="63"/>
    </location>
</feature>
<dbReference type="InterPro" id="IPR036388">
    <property type="entry name" value="WH-like_DNA-bd_sf"/>
</dbReference>
<dbReference type="AlphaFoldDB" id="A0A6P2CD76"/>
<dbReference type="PROSITE" id="PS50931">
    <property type="entry name" value="HTH_LYSR"/>
    <property type="match status" value="1"/>
</dbReference>
<protein>
    <submittedName>
        <fullName evidence="7">LysR family transcriptional regulator</fullName>
    </submittedName>
</protein>
<evidence type="ECO:0000259" key="6">
    <source>
        <dbReference type="PROSITE" id="PS50931"/>
    </source>
</evidence>
<evidence type="ECO:0000313" key="7">
    <source>
        <dbReference type="EMBL" id="TXG89880.1"/>
    </source>
</evidence>
<sequence>MPSPYTLVQLRHFVVVAEVGSVTHAARRLGVTQSALSASIARLEREFDATLFTRSPRRGLEPTTAGRRLLHEAIPFLETADRLYAVVHGDPDDLTGELVVGVFAPLAAFRAPVILSAIEKRHPNLHVTLLEGDQEFVRRALHEGRCELALMYDIGLDPGLETTVVERIPPHVVVPEGHRLADAPDAEVSLVDLADDPLILLDLPHTREYFFSLYRSVGATPRVRHRASNYETVRAFVGQGHGYAVLNQRLHHTLTYSGSRIVPLRLTDDLPPIEVLLARVPGTTPTLRAAAFAAVCRSLYGLPTGSVRSV</sequence>
<dbReference type="EMBL" id="QRCM01000001">
    <property type="protein sequence ID" value="TXG89880.1"/>
    <property type="molecule type" value="Genomic_DNA"/>
</dbReference>
<keyword evidence="5" id="KW-0804">Transcription</keyword>
<dbReference type="InterPro" id="IPR036390">
    <property type="entry name" value="WH_DNA-bd_sf"/>
</dbReference>
<dbReference type="Gene3D" id="1.10.10.10">
    <property type="entry name" value="Winged helix-like DNA-binding domain superfamily/Winged helix DNA-binding domain"/>
    <property type="match status" value="1"/>
</dbReference>
<dbReference type="SUPFAM" id="SSF53850">
    <property type="entry name" value="Periplasmic binding protein-like II"/>
    <property type="match status" value="1"/>
</dbReference>
<dbReference type="Proteomes" id="UP000471120">
    <property type="component" value="Unassembled WGS sequence"/>
</dbReference>
<evidence type="ECO:0000256" key="2">
    <source>
        <dbReference type="ARBA" id="ARBA00023015"/>
    </source>
</evidence>
<dbReference type="InterPro" id="IPR000847">
    <property type="entry name" value="LysR_HTH_N"/>
</dbReference>
<comment type="similarity">
    <text evidence="1">Belongs to the LysR transcriptional regulatory family.</text>
</comment>
<dbReference type="GO" id="GO:0003700">
    <property type="term" value="F:DNA-binding transcription factor activity"/>
    <property type="evidence" value="ECO:0007669"/>
    <property type="project" value="InterPro"/>
</dbReference>
<dbReference type="GO" id="GO:0032993">
    <property type="term" value="C:protein-DNA complex"/>
    <property type="evidence" value="ECO:0007669"/>
    <property type="project" value="TreeGrafter"/>
</dbReference>
<dbReference type="GO" id="GO:0003677">
    <property type="term" value="F:DNA binding"/>
    <property type="evidence" value="ECO:0007669"/>
    <property type="project" value="UniProtKB-KW"/>
</dbReference>
<gene>
    <name evidence="7" type="ORF">DW322_06215</name>
</gene>
<proteinExistence type="inferred from homology"/>
<dbReference type="InterPro" id="IPR005119">
    <property type="entry name" value="LysR_subst-bd"/>
</dbReference>
<evidence type="ECO:0000256" key="3">
    <source>
        <dbReference type="ARBA" id="ARBA00023125"/>
    </source>
</evidence>
<dbReference type="RefSeq" id="WP_010837736.1">
    <property type="nucleotide sequence ID" value="NZ_QRCM01000001.1"/>
</dbReference>
<dbReference type="PANTHER" id="PTHR30346:SF0">
    <property type="entry name" value="HCA OPERON TRANSCRIPTIONAL ACTIVATOR HCAR"/>
    <property type="match status" value="1"/>
</dbReference>
<evidence type="ECO:0000256" key="1">
    <source>
        <dbReference type="ARBA" id="ARBA00009437"/>
    </source>
</evidence>
<dbReference type="PANTHER" id="PTHR30346">
    <property type="entry name" value="TRANSCRIPTIONAL DUAL REGULATOR HCAR-RELATED"/>
    <property type="match status" value="1"/>
</dbReference>
<evidence type="ECO:0000256" key="4">
    <source>
        <dbReference type="ARBA" id="ARBA00023159"/>
    </source>
</evidence>
<dbReference type="FunFam" id="1.10.10.10:FF:000001">
    <property type="entry name" value="LysR family transcriptional regulator"/>
    <property type="match status" value="1"/>
</dbReference>
<reference evidence="7 8" key="1">
    <citation type="submission" date="2018-07" db="EMBL/GenBank/DDBJ databases">
        <title>Genome sequence of Rhodococcus rhodnii ATCC 35071 from Rhodnius prolixus.</title>
        <authorList>
            <person name="Patel V."/>
            <person name="Vogel K.J."/>
        </authorList>
    </citation>
    <scope>NUCLEOTIDE SEQUENCE [LARGE SCALE GENOMIC DNA]</scope>
    <source>
        <strain evidence="7 8">ATCC 35071</strain>
    </source>
</reference>
<accession>A0A6P2CD76</accession>
<dbReference type="Gene3D" id="3.40.190.10">
    <property type="entry name" value="Periplasmic binding protein-like II"/>
    <property type="match status" value="2"/>
</dbReference>
<organism evidence="7 8">
    <name type="scientific">Rhodococcus rhodnii</name>
    <dbReference type="NCBI Taxonomy" id="38312"/>
    <lineage>
        <taxon>Bacteria</taxon>
        <taxon>Bacillati</taxon>
        <taxon>Actinomycetota</taxon>
        <taxon>Actinomycetes</taxon>
        <taxon>Mycobacteriales</taxon>
        <taxon>Nocardiaceae</taxon>
        <taxon>Rhodococcus</taxon>
    </lineage>
</organism>
<keyword evidence="2" id="KW-0805">Transcription regulation</keyword>
<evidence type="ECO:0000313" key="8">
    <source>
        <dbReference type="Proteomes" id="UP000471120"/>
    </source>
</evidence>
<evidence type="ECO:0000256" key="5">
    <source>
        <dbReference type="ARBA" id="ARBA00023163"/>
    </source>
</evidence>
<keyword evidence="3" id="KW-0238">DNA-binding</keyword>
<dbReference type="Pfam" id="PF03466">
    <property type="entry name" value="LysR_substrate"/>
    <property type="match status" value="1"/>
</dbReference>
<keyword evidence="4" id="KW-0010">Activator</keyword>
<name>A0A6P2CD76_9NOCA</name>
<dbReference type="PRINTS" id="PR00039">
    <property type="entry name" value="HTHLYSR"/>
</dbReference>
<dbReference type="SUPFAM" id="SSF46785">
    <property type="entry name" value="Winged helix' DNA-binding domain"/>
    <property type="match status" value="1"/>
</dbReference>
<comment type="caution">
    <text evidence="7">The sequence shown here is derived from an EMBL/GenBank/DDBJ whole genome shotgun (WGS) entry which is preliminary data.</text>
</comment>
<dbReference type="Pfam" id="PF00126">
    <property type="entry name" value="HTH_1"/>
    <property type="match status" value="1"/>
</dbReference>